<dbReference type="Pfam" id="PF20681">
    <property type="entry name" value="DUF6818"/>
    <property type="match status" value="1"/>
</dbReference>
<reference evidence="3" key="1">
    <citation type="submission" date="2013-11" db="EMBL/GenBank/DDBJ databases">
        <title>The Genome Sequence of Phytophthora parasitica IAC_01/95.</title>
        <authorList>
            <consortium name="The Broad Institute Genomics Platform"/>
            <person name="Russ C."/>
            <person name="Tyler B."/>
            <person name="Panabieres F."/>
            <person name="Shan W."/>
            <person name="Tripathy S."/>
            <person name="Grunwald N."/>
            <person name="Machado M."/>
            <person name="Johnson C.S."/>
            <person name="Arredondo F."/>
            <person name="Hong C."/>
            <person name="Coffey M."/>
            <person name="Young S.K."/>
            <person name="Zeng Q."/>
            <person name="Gargeya S."/>
            <person name="Fitzgerald M."/>
            <person name="Abouelleil A."/>
            <person name="Alvarado L."/>
            <person name="Chapman S.B."/>
            <person name="Gainer-Dewar J."/>
            <person name="Goldberg J."/>
            <person name="Griggs A."/>
            <person name="Gujja S."/>
            <person name="Hansen M."/>
            <person name="Howarth C."/>
            <person name="Imamovic A."/>
            <person name="Ireland A."/>
            <person name="Larimer J."/>
            <person name="McCowan C."/>
            <person name="Murphy C."/>
            <person name="Pearson M."/>
            <person name="Poon T.W."/>
            <person name="Priest M."/>
            <person name="Roberts A."/>
            <person name="Saif S."/>
            <person name="Shea T."/>
            <person name="Sykes S."/>
            <person name="Wortman J."/>
            <person name="Nusbaum C."/>
            <person name="Birren B."/>
        </authorList>
    </citation>
    <scope>NUCLEOTIDE SEQUENCE [LARGE SCALE GENOMIC DNA]</scope>
    <source>
        <strain evidence="3">IAC_01/95</strain>
    </source>
</reference>
<dbReference type="PANTHER" id="PTHR34409:SF1">
    <property type="entry name" value="MYB-LIKE DOMAIN-CONTAINING PROTEIN"/>
    <property type="match status" value="1"/>
</dbReference>
<evidence type="ECO:0000256" key="1">
    <source>
        <dbReference type="SAM" id="MobiDB-lite"/>
    </source>
</evidence>
<dbReference type="InterPro" id="IPR049203">
    <property type="entry name" value="DUF6818"/>
</dbReference>
<name>W2NIK7_PHYNI</name>
<protein>
    <recommendedName>
        <fullName evidence="2">DUF6818 domain-containing protein</fullName>
    </recommendedName>
</protein>
<organism evidence="3">
    <name type="scientific">Phytophthora nicotianae</name>
    <name type="common">Potato buckeye rot agent</name>
    <name type="synonym">Phytophthora parasitica</name>
    <dbReference type="NCBI Taxonomy" id="4792"/>
    <lineage>
        <taxon>Eukaryota</taxon>
        <taxon>Sar</taxon>
        <taxon>Stramenopiles</taxon>
        <taxon>Oomycota</taxon>
        <taxon>Peronosporomycetes</taxon>
        <taxon>Peronosporales</taxon>
        <taxon>Peronosporaceae</taxon>
        <taxon>Phytophthora</taxon>
    </lineage>
</organism>
<dbReference type="VEuPathDB" id="FungiDB:PPTG_22694"/>
<dbReference type="EMBL" id="KI692396">
    <property type="protein sequence ID" value="ETM48426.1"/>
    <property type="molecule type" value="Genomic_DNA"/>
</dbReference>
<gene>
    <name evidence="3" type="ORF">L914_07035</name>
</gene>
<dbReference type="AlphaFoldDB" id="W2NIK7"/>
<feature type="domain" description="DUF6818" evidence="2">
    <location>
        <begin position="27"/>
        <end position="104"/>
    </location>
</feature>
<proteinExistence type="predicted"/>
<evidence type="ECO:0000259" key="2">
    <source>
        <dbReference type="Pfam" id="PF20681"/>
    </source>
</evidence>
<sequence length="330" mass="37485">MAKLTGSSNYKLSEVQRLLTLVGKFLPLGKDEWERLATSYNSNRSRGISERDYESLRRKFKLLYSTRKPTGVADMPPHIKEAKILKKSIDDKPDFSFDFEGDDDIGNTKASATSLHSAIYLRDVLIDDPTTQVGSMDDLLDPDAVCEGLEAFAGTHVNSVEKTSSGRARDADESKRYLTPSNRLGGGNLAEFRNTAGRKRDADNDDDLFEASYAKVKRVKATKMATQLKKRLSKLETGSTAMGNNIIELMMLMREDSERRGEAWRADEDQRRRDEVAAREALRHAGKLEAEERRRQEKMEMEERARRDKEEARARSQELMFYIGALAKME</sequence>
<accession>W2NIK7</accession>
<evidence type="ECO:0000313" key="3">
    <source>
        <dbReference type="EMBL" id="ETM48426.1"/>
    </source>
</evidence>
<feature type="region of interest" description="Disordered" evidence="1">
    <location>
        <begin position="262"/>
        <end position="314"/>
    </location>
</feature>
<dbReference type="PANTHER" id="PTHR34409">
    <property type="entry name" value="SET DOMAIN-CONTAINING PROTEIN"/>
    <property type="match status" value="1"/>
</dbReference>
<dbReference type="Proteomes" id="UP000054532">
    <property type="component" value="Unassembled WGS sequence"/>
</dbReference>